<dbReference type="AlphaFoldDB" id="A0AB35JUW0"/>
<comment type="caution">
    <text evidence="1">The sequence shown here is derived from an EMBL/GenBank/DDBJ whole genome shotgun (WGS) entry which is preliminary data.</text>
</comment>
<proteinExistence type="predicted"/>
<accession>A0AB35JUW0</accession>
<name>A0AB35JUW0_9GAMM</name>
<dbReference type="EMBL" id="JALNTG010000009">
    <property type="protein sequence ID" value="MDD9319150.1"/>
    <property type="molecule type" value="Genomic_DNA"/>
</dbReference>
<organism evidence="1 2">
    <name type="scientific">Acinetobacter lactucae</name>
    <dbReference type="NCBI Taxonomy" id="1785128"/>
    <lineage>
        <taxon>Bacteria</taxon>
        <taxon>Pseudomonadati</taxon>
        <taxon>Pseudomonadota</taxon>
        <taxon>Gammaproteobacteria</taxon>
        <taxon>Moraxellales</taxon>
        <taxon>Moraxellaceae</taxon>
        <taxon>Acinetobacter</taxon>
        <taxon>Acinetobacter calcoaceticus/baumannii complex</taxon>
    </lineage>
</organism>
<reference evidence="1" key="1">
    <citation type="submission" date="2022-12" db="EMBL/GenBank/DDBJ databases">
        <title>Acinetobacter lactucae: Emerging opportunistic pathogenic species of genus Acinetobacter isolated from immunocompromised patients in clinical settings of India.</title>
        <authorList>
            <person name="Amar A.K."/>
            <person name="Sawant A.R."/>
            <person name="Meera M."/>
            <person name="Tomar A."/>
            <person name="Sistla S."/>
            <person name="Prashanth K."/>
        </authorList>
    </citation>
    <scope>NUCLEOTIDE SEQUENCE</scope>
    <source>
        <strain evidence="1">PKAL1828C</strain>
    </source>
</reference>
<sequence>MGYLRKKSFMFFLDADAPVANKTLSKNEIEEIELKHNENRKQRIENLITSYARQLGQTNEERLREVANTVKELDNNRDAINNYILRNFRGQSEMPWRTFCHEVHKIAHSQAELPDNRYKPKSSSAGTVRFRQDGYLGVNVQPTGTSYDSKKQEWYDNGERNPTLWVTVDEGWEKDGNWGGYLRITCVTEQNKYVDSSNGWVLPVVSKADKVTFYDMGNYYEIWQKDRDSGRPLTIEGNILRFVSGATPAKWNIQDGTWD</sequence>
<dbReference type="Proteomes" id="UP001150055">
    <property type="component" value="Unassembled WGS sequence"/>
</dbReference>
<dbReference type="RefSeq" id="WP_151747331.1">
    <property type="nucleotide sequence ID" value="NZ_BKIP01000002.1"/>
</dbReference>
<evidence type="ECO:0000313" key="1">
    <source>
        <dbReference type="EMBL" id="MDD9319150.1"/>
    </source>
</evidence>
<evidence type="ECO:0000313" key="2">
    <source>
        <dbReference type="Proteomes" id="UP001150055"/>
    </source>
</evidence>
<protein>
    <submittedName>
        <fullName evidence="1">Uncharacterized protein</fullName>
    </submittedName>
</protein>
<gene>
    <name evidence="1" type="ORF">M0O54_03280</name>
</gene>